<dbReference type="EnsemblMetazoa" id="G9446.3">
    <property type="protein sequence ID" value="G9446.3:cds"/>
    <property type="gene ID" value="G9446"/>
</dbReference>
<evidence type="ECO:0008006" key="3">
    <source>
        <dbReference type="Google" id="ProtNLM"/>
    </source>
</evidence>
<dbReference type="SUPFAM" id="SSF49785">
    <property type="entry name" value="Galactose-binding domain-like"/>
    <property type="match status" value="1"/>
</dbReference>
<dbReference type="InterPro" id="IPR008979">
    <property type="entry name" value="Galactose-bd-like_sf"/>
</dbReference>
<evidence type="ECO:0000313" key="2">
    <source>
        <dbReference type="Proteomes" id="UP000005408"/>
    </source>
</evidence>
<sequence>MLSHAYVNIALNKPAHQLNQYNPDDSRYDASNAVDGKKSNLGAFGGQCVVSASYKSIATWWVNLTSILSIHHIIIYYRTDNAQWDIKNGYTSRFLGFSVYVSNTTVRTDGKLCFKDTSFNRTTVPAILNITCIVHGKYVIYYNERLPNGGYPIYYSPDAHNELCEVEVYGCPTAGLYGFNCSNPCRDVNCQYCHIETGTCQGCKPGYQGHHCELVCPAG</sequence>
<name>A0A8W8NTP0_MAGGI</name>
<dbReference type="Gene3D" id="2.60.120.260">
    <property type="entry name" value="Galactose-binding domain-like"/>
    <property type="match status" value="1"/>
</dbReference>
<evidence type="ECO:0000313" key="1">
    <source>
        <dbReference type="EnsemblMetazoa" id="G9446.3:cds"/>
    </source>
</evidence>
<dbReference type="Proteomes" id="UP000005408">
    <property type="component" value="Unassembled WGS sequence"/>
</dbReference>
<accession>A0A8W8NTP0</accession>
<dbReference type="PANTHER" id="PTHR45713:SF6">
    <property type="entry name" value="F5_8 TYPE C DOMAIN-CONTAINING PROTEIN"/>
    <property type="match status" value="1"/>
</dbReference>
<dbReference type="AlphaFoldDB" id="A0A8W8NTP0"/>
<reference evidence="1" key="1">
    <citation type="submission" date="2022-08" db="UniProtKB">
        <authorList>
            <consortium name="EnsemblMetazoa"/>
        </authorList>
    </citation>
    <scope>IDENTIFICATION</scope>
    <source>
        <strain evidence="1">05x7-T-G4-1.051#20</strain>
    </source>
</reference>
<dbReference type="EnsemblMetazoa" id="G9446.1">
    <property type="protein sequence ID" value="G9446.1:cds"/>
    <property type="gene ID" value="G9446"/>
</dbReference>
<proteinExistence type="predicted"/>
<dbReference type="EnsemblMetazoa" id="G9446.2">
    <property type="protein sequence ID" value="G9446.2:cds"/>
    <property type="gene ID" value="G9446"/>
</dbReference>
<protein>
    <recommendedName>
        <fullName evidence="3">Tyrosine-protein kinase receptor Tie-1</fullName>
    </recommendedName>
</protein>
<dbReference type="InterPro" id="IPR051941">
    <property type="entry name" value="BG_Antigen-Binding_Lectin"/>
</dbReference>
<organism evidence="1 2">
    <name type="scientific">Magallana gigas</name>
    <name type="common">Pacific oyster</name>
    <name type="synonym">Crassostrea gigas</name>
    <dbReference type="NCBI Taxonomy" id="29159"/>
    <lineage>
        <taxon>Eukaryota</taxon>
        <taxon>Metazoa</taxon>
        <taxon>Spiralia</taxon>
        <taxon>Lophotrochozoa</taxon>
        <taxon>Mollusca</taxon>
        <taxon>Bivalvia</taxon>
        <taxon>Autobranchia</taxon>
        <taxon>Pteriomorphia</taxon>
        <taxon>Ostreida</taxon>
        <taxon>Ostreoidea</taxon>
        <taxon>Ostreidae</taxon>
        <taxon>Magallana</taxon>
    </lineage>
</organism>
<dbReference type="PANTHER" id="PTHR45713">
    <property type="entry name" value="FTP DOMAIN-CONTAINING PROTEIN"/>
    <property type="match status" value="1"/>
</dbReference>
<keyword evidence="2" id="KW-1185">Reference proteome</keyword>